<comment type="subcellular location">
    <subcellularLocation>
        <location evidence="5">Golgi apparatus</location>
        <location evidence="5">Golgi stack membrane</location>
        <topology evidence="5">Single-pass type II membrane protein</topology>
    </subcellularLocation>
</comment>
<evidence type="ECO:0000256" key="2">
    <source>
        <dbReference type="ARBA" id="ARBA00008919"/>
    </source>
</evidence>
<comment type="similarity">
    <text evidence="2 5">Belongs to the glycosyltransferase 10 family.</text>
</comment>
<dbReference type="GO" id="GO:0032580">
    <property type="term" value="C:Golgi cisterna membrane"/>
    <property type="evidence" value="ECO:0007669"/>
    <property type="project" value="UniProtKB-SubCell"/>
</dbReference>
<dbReference type="EC" id="2.4.1.-" evidence="5"/>
<dbReference type="InterPro" id="IPR001503">
    <property type="entry name" value="Glyco_trans_10"/>
</dbReference>
<dbReference type="PANTHER" id="PTHR11929">
    <property type="entry name" value="ALPHA- 1,3 -FUCOSYLTRANSFERASE"/>
    <property type="match status" value="1"/>
</dbReference>
<evidence type="ECO:0000256" key="5">
    <source>
        <dbReference type="RuleBase" id="RU003832"/>
    </source>
</evidence>
<keyword evidence="3 5" id="KW-0328">Glycosyltransferase</keyword>
<evidence type="ECO:0000256" key="4">
    <source>
        <dbReference type="ARBA" id="ARBA00022679"/>
    </source>
</evidence>
<dbReference type="Pfam" id="PF00852">
    <property type="entry name" value="Glyco_transf_10"/>
    <property type="match status" value="1"/>
</dbReference>
<sequence length="641" mass="70520">MTRCFVIGAACILVLLSVMYWRQFVQVRKFLVLGEEKSIPSAKDVCFRPEGTLPSPLRHCEGTHRIVQEECEPEGAECWLKVVCELEEAKREEKTDGARLPDSGGEDEAEGERAASGLLQPRTAEAPSSSMDANSSSADGNNSLQTAGLTKVGVQQSASKSELLQTQQEGDGGGAGLSHGGNEAKSLRPQGEAKTGAMPGPGAVFLAGDRASEKTEPELVATTGGGENLQTSPPSAAPKEEGVGHPSAGISPQREDRPFGGTAGARNITKEAALTDETSSKGAITPDVSPEPSSVTPVISNKTVTVQFMSRSHLRYPDGPFQGCRVPCEVYSRTHPKYKNNQNAEVLMWHGFVGLKGSSEELRPIFQKTFPWQMTALTGIESAVRVPAFRNPDFLRLFDMSSTYLKESTKWMPCLTTKMVERVYDPILPFSEKRNAVVFLNGNCDTPSKRETYVKLQMIENKRVQVDAVGACLHNSEEYVRDRSPKNGRKVDKIATFRRSKFCLVFENSITKDYVCEKVFEGLQAGCLPLTNGPANIREFLPRPDAALDFTLDAGGDMRKFEDMILELMHNETAYNERLKWKDMNETELSPEWRSLLGQIRNGIHGNNLPCVLCEHYAEEFEPSLLESQRRPGRRGSAPSH</sequence>
<dbReference type="AlphaFoldDB" id="A0A0G4FHA4"/>
<feature type="compositionally biased region" description="Low complexity" evidence="6">
    <location>
        <begin position="128"/>
        <end position="143"/>
    </location>
</feature>
<dbReference type="EMBL" id="CDMZ01000374">
    <property type="protein sequence ID" value="CEM12889.1"/>
    <property type="molecule type" value="Genomic_DNA"/>
</dbReference>
<dbReference type="Gene3D" id="3.40.50.11660">
    <property type="entry name" value="Glycosyl transferase family 10, C-terminal domain"/>
    <property type="match status" value="1"/>
</dbReference>
<feature type="domain" description="Fucosyltransferase C-terminal" evidence="7">
    <location>
        <begin position="431"/>
        <end position="617"/>
    </location>
</feature>
<dbReference type="InterPro" id="IPR055270">
    <property type="entry name" value="Glyco_tran_10_C"/>
</dbReference>
<accession>A0A0G4FHA4</accession>
<keyword evidence="5" id="KW-0333">Golgi apparatus</keyword>
<comment type="pathway">
    <text evidence="1">Protein modification; protein glycosylation.</text>
</comment>
<dbReference type="InterPro" id="IPR038577">
    <property type="entry name" value="GT10-like_C_sf"/>
</dbReference>
<feature type="compositionally biased region" description="Gly residues" evidence="6">
    <location>
        <begin position="170"/>
        <end position="179"/>
    </location>
</feature>
<keyword evidence="4 5" id="KW-0808">Transferase</keyword>
<feature type="region of interest" description="Disordered" evidence="6">
    <location>
        <begin position="91"/>
        <end position="296"/>
    </location>
</feature>
<evidence type="ECO:0000256" key="1">
    <source>
        <dbReference type="ARBA" id="ARBA00004922"/>
    </source>
</evidence>
<keyword evidence="5" id="KW-0812">Transmembrane</keyword>
<dbReference type="PANTHER" id="PTHR11929:SF194">
    <property type="entry name" value="ALPHA-(1,3)-FUCOSYLTRANSFERASE 10"/>
    <property type="match status" value="1"/>
</dbReference>
<gene>
    <name evidence="8" type="ORF">Cvel_3340</name>
</gene>
<dbReference type="UniPathway" id="UPA00378"/>
<feature type="compositionally biased region" description="Polar residues" evidence="6">
    <location>
        <begin position="144"/>
        <end position="169"/>
    </location>
</feature>
<dbReference type="VEuPathDB" id="CryptoDB:Cvel_3340"/>
<evidence type="ECO:0000256" key="3">
    <source>
        <dbReference type="ARBA" id="ARBA00022676"/>
    </source>
</evidence>
<evidence type="ECO:0000313" key="8">
    <source>
        <dbReference type="EMBL" id="CEM12889.1"/>
    </source>
</evidence>
<dbReference type="GO" id="GO:0046920">
    <property type="term" value="F:alpha-(1-&gt;3)-fucosyltransferase activity"/>
    <property type="evidence" value="ECO:0007669"/>
    <property type="project" value="TreeGrafter"/>
</dbReference>
<evidence type="ECO:0000256" key="6">
    <source>
        <dbReference type="SAM" id="MobiDB-lite"/>
    </source>
</evidence>
<keyword evidence="5" id="KW-0472">Membrane</keyword>
<protein>
    <recommendedName>
        <fullName evidence="5">Fucosyltransferase</fullName>
        <ecNumber evidence="5">2.4.1.-</ecNumber>
    </recommendedName>
</protein>
<name>A0A0G4FHA4_9ALVE</name>
<proteinExistence type="inferred from homology"/>
<organism evidence="8">
    <name type="scientific">Chromera velia CCMP2878</name>
    <dbReference type="NCBI Taxonomy" id="1169474"/>
    <lineage>
        <taxon>Eukaryota</taxon>
        <taxon>Sar</taxon>
        <taxon>Alveolata</taxon>
        <taxon>Colpodellida</taxon>
        <taxon>Chromeraceae</taxon>
        <taxon>Chromera</taxon>
    </lineage>
</organism>
<evidence type="ECO:0000259" key="7">
    <source>
        <dbReference type="Pfam" id="PF00852"/>
    </source>
</evidence>
<reference evidence="8" key="1">
    <citation type="submission" date="2014-11" db="EMBL/GenBank/DDBJ databases">
        <authorList>
            <person name="Otto D Thomas"/>
            <person name="Naeem Raeece"/>
        </authorList>
    </citation>
    <scope>NUCLEOTIDE SEQUENCE</scope>
</reference>
<dbReference type="SUPFAM" id="SSF53756">
    <property type="entry name" value="UDP-Glycosyltransferase/glycogen phosphorylase"/>
    <property type="match status" value="1"/>
</dbReference>